<dbReference type="Proteomes" id="UP001467690">
    <property type="component" value="Unassembled WGS sequence"/>
</dbReference>
<evidence type="ECO:0000256" key="1">
    <source>
        <dbReference type="ARBA" id="ARBA00004141"/>
    </source>
</evidence>
<evidence type="ECO:0000256" key="2">
    <source>
        <dbReference type="ARBA" id="ARBA00022692"/>
    </source>
</evidence>
<feature type="transmembrane region" description="Helical" evidence="6">
    <location>
        <begin position="95"/>
        <end position="117"/>
    </location>
</feature>
<evidence type="ECO:0000256" key="3">
    <source>
        <dbReference type="ARBA" id="ARBA00022989"/>
    </source>
</evidence>
<accession>A0ABV1REJ1</accession>
<feature type="transmembrane region" description="Helical" evidence="6">
    <location>
        <begin position="191"/>
        <end position="210"/>
    </location>
</feature>
<sequence>MLKNTAFTLSVLAIVALALIFPDIFRQIGDYKLTELIVPLLMIIMFGMGTSVGIADFVRVAKMPKHIAVGLICQFTIMPFIGMSLALMSGLPPEIAAGIILVGCSPGGLASNVMAYISGANLALSLSLTAFSTLLAPFMTPLLMSWLAGQHIPIDAVAMFWSITKIVILPVVAGLLFNHFLHGKFPIIDKLMPRLSMIGIIVIIAVITAAGRDNLITLGFTLIALVVLQNVLGLLLGYGVAKLIRMDEASARAIAFEVGMQNSGLASGIAVEMGRVATMGIAPAIFGPVMNINGSILASHWRKSADAGLHSDKQSEEQAEQLKQVSNR</sequence>
<dbReference type="RefSeq" id="WP_350400997.1">
    <property type="nucleotide sequence ID" value="NZ_JBELOE010000110.1"/>
</dbReference>
<gene>
    <name evidence="7" type="ORF">ABS311_05495</name>
</gene>
<comment type="subcellular location">
    <subcellularLocation>
        <location evidence="1">Membrane</location>
        <topology evidence="1">Multi-pass membrane protein</topology>
    </subcellularLocation>
</comment>
<protein>
    <submittedName>
        <fullName evidence="7">Bile acid:sodium symporter family protein</fullName>
    </submittedName>
</protein>
<feature type="transmembrane region" description="Helical" evidence="6">
    <location>
        <begin position="124"/>
        <end position="147"/>
    </location>
</feature>
<dbReference type="InterPro" id="IPR002657">
    <property type="entry name" value="BilAc:Na_symport/Acr3"/>
</dbReference>
<dbReference type="EMBL" id="JBELOE010000110">
    <property type="protein sequence ID" value="MER2491333.1"/>
    <property type="molecule type" value="Genomic_DNA"/>
</dbReference>
<keyword evidence="8" id="KW-1185">Reference proteome</keyword>
<feature type="transmembrane region" description="Helical" evidence="6">
    <location>
        <begin position="216"/>
        <end position="238"/>
    </location>
</feature>
<name>A0ABV1REJ1_9ALTE</name>
<dbReference type="Gene3D" id="1.20.1530.20">
    <property type="match status" value="1"/>
</dbReference>
<keyword evidence="2 6" id="KW-0812">Transmembrane</keyword>
<evidence type="ECO:0000256" key="5">
    <source>
        <dbReference type="SAM" id="MobiDB-lite"/>
    </source>
</evidence>
<evidence type="ECO:0000256" key="4">
    <source>
        <dbReference type="ARBA" id="ARBA00023136"/>
    </source>
</evidence>
<feature type="region of interest" description="Disordered" evidence="5">
    <location>
        <begin position="308"/>
        <end position="328"/>
    </location>
</feature>
<evidence type="ECO:0000256" key="6">
    <source>
        <dbReference type="SAM" id="Phobius"/>
    </source>
</evidence>
<dbReference type="PANTHER" id="PTHR10361">
    <property type="entry name" value="SODIUM-BILE ACID COTRANSPORTER"/>
    <property type="match status" value="1"/>
</dbReference>
<dbReference type="Pfam" id="PF01758">
    <property type="entry name" value="SBF"/>
    <property type="match status" value="1"/>
</dbReference>
<evidence type="ECO:0000313" key="8">
    <source>
        <dbReference type="Proteomes" id="UP001467690"/>
    </source>
</evidence>
<keyword evidence="4 6" id="KW-0472">Membrane</keyword>
<comment type="caution">
    <text evidence="7">The sequence shown here is derived from an EMBL/GenBank/DDBJ whole genome shotgun (WGS) entry which is preliminary data.</text>
</comment>
<proteinExistence type="predicted"/>
<evidence type="ECO:0000313" key="7">
    <source>
        <dbReference type="EMBL" id="MER2491333.1"/>
    </source>
</evidence>
<feature type="transmembrane region" description="Helical" evidence="6">
    <location>
        <begin position="159"/>
        <end position="179"/>
    </location>
</feature>
<feature type="transmembrane region" description="Helical" evidence="6">
    <location>
        <begin position="67"/>
        <end position="89"/>
    </location>
</feature>
<keyword evidence="3 6" id="KW-1133">Transmembrane helix</keyword>
<reference evidence="7 8" key="1">
    <citation type="submission" date="2024-06" db="EMBL/GenBank/DDBJ databases">
        <authorList>
            <person name="Chen R.Y."/>
        </authorList>
    </citation>
    <scope>NUCLEOTIDE SEQUENCE [LARGE SCALE GENOMIC DNA]</scope>
    <source>
        <strain evidence="7 8">D2</strain>
    </source>
</reference>
<dbReference type="InterPro" id="IPR004710">
    <property type="entry name" value="Bilac:Na_transpt"/>
</dbReference>
<organism evidence="7 8">
    <name type="scientific">Catenovulum sediminis</name>
    <dbReference type="NCBI Taxonomy" id="1740262"/>
    <lineage>
        <taxon>Bacteria</taxon>
        <taxon>Pseudomonadati</taxon>
        <taxon>Pseudomonadota</taxon>
        <taxon>Gammaproteobacteria</taxon>
        <taxon>Alteromonadales</taxon>
        <taxon>Alteromonadaceae</taxon>
        <taxon>Catenovulum</taxon>
    </lineage>
</organism>
<dbReference type="InterPro" id="IPR038770">
    <property type="entry name" value="Na+/solute_symporter_sf"/>
</dbReference>
<feature type="transmembrane region" description="Helical" evidence="6">
    <location>
        <begin position="36"/>
        <end position="55"/>
    </location>
</feature>
<dbReference type="PANTHER" id="PTHR10361:SF28">
    <property type="entry name" value="P3 PROTEIN-RELATED"/>
    <property type="match status" value="1"/>
</dbReference>